<organism evidence="8 9">
    <name type="scientific">Methylobacterium iners</name>
    <dbReference type="NCBI Taxonomy" id="418707"/>
    <lineage>
        <taxon>Bacteria</taxon>
        <taxon>Pseudomonadati</taxon>
        <taxon>Pseudomonadota</taxon>
        <taxon>Alphaproteobacteria</taxon>
        <taxon>Hyphomicrobiales</taxon>
        <taxon>Methylobacteriaceae</taxon>
        <taxon>Methylobacterium</taxon>
    </lineage>
</organism>
<dbReference type="Pfam" id="PF00528">
    <property type="entry name" value="BPD_transp_1"/>
    <property type="match status" value="1"/>
</dbReference>
<keyword evidence="5 6" id="KW-0472">Membrane</keyword>
<dbReference type="InterPro" id="IPR051204">
    <property type="entry name" value="ABC_transp_perm/SBD"/>
</dbReference>
<feature type="transmembrane region" description="Helical" evidence="6">
    <location>
        <begin position="212"/>
        <end position="237"/>
    </location>
</feature>
<evidence type="ECO:0000259" key="7">
    <source>
        <dbReference type="PROSITE" id="PS50928"/>
    </source>
</evidence>
<dbReference type="Gene3D" id="1.10.3720.10">
    <property type="entry name" value="MetI-like"/>
    <property type="match status" value="1"/>
</dbReference>
<dbReference type="PROSITE" id="PS50928">
    <property type="entry name" value="ABC_TM1"/>
    <property type="match status" value="1"/>
</dbReference>
<feature type="transmembrane region" description="Helical" evidence="6">
    <location>
        <begin position="112"/>
        <end position="133"/>
    </location>
</feature>
<feature type="domain" description="ABC transmembrane type-1" evidence="7">
    <location>
        <begin position="182"/>
        <end position="373"/>
    </location>
</feature>
<sequence>MNGRTPQAAAIGASLSGATLLVGVLYGLPVLRIAANRLVVGLPFAAADLPGWTIDAAAGLGAGGLLILGAVRGRAGAGLAVALLATALALLVQALGAGAAELIAGRPPAVRASLGSGAWLAVGVLGTSLALAIRASRLPWLGPAVLGASAVLGTLAWQAGSLAALSLAVEYEARREVVGAALGRHLLLSLGAVLLAGLVAALLAAPRRGRGVVDLAVSGIQVVPAIALFGGLVALISGLLNAAPTLRDWGFSALGPAPALLGTAAYLLLPLRRGLTAALDAPDPAVLDAATAMGLTPREILMRIRLPLGAPILIGALRVALVQSFGLATLGALVGAGGLGQVVFDGMAQFAPDLILLGAIPIVLLSFAADQALGVAEAGARRRWPA</sequence>
<evidence type="ECO:0000256" key="3">
    <source>
        <dbReference type="ARBA" id="ARBA00022692"/>
    </source>
</evidence>
<dbReference type="RefSeq" id="WP_238244155.1">
    <property type="nucleotide sequence ID" value="NZ_BPQP01000032.1"/>
</dbReference>
<keyword evidence="4 6" id="KW-1133">Transmembrane helix</keyword>
<evidence type="ECO:0000256" key="6">
    <source>
        <dbReference type="RuleBase" id="RU363032"/>
    </source>
</evidence>
<feature type="transmembrane region" description="Helical" evidence="6">
    <location>
        <begin position="185"/>
        <end position="205"/>
    </location>
</feature>
<comment type="similarity">
    <text evidence="6">Belongs to the binding-protein-dependent transport system permease family.</text>
</comment>
<feature type="transmembrane region" description="Helical" evidence="6">
    <location>
        <begin position="49"/>
        <end position="71"/>
    </location>
</feature>
<reference evidence="8" key="2">
    <citation type="submission" date="2021-08" db="EMBL/GenBank/DDBJ databases">
        <authorList>
            <person name="Tani A."/>
            <person name="Ola A."/>
            <person name="Ogura Y."/>
            <person name="Katsura K."/>
            <person name="Hayashi T."/>
        </authorList>
    </citation>
    <scope>NUCLEOTIDE SEQUENCE</scope>
    <source>
        <strain evidence="8">DSM 19015</strain>
    </source>
</reference>
<evidence type="ECO:0000313" key="9">
    <source>
        <dbReference type="Proteomes" id="UP001055125"/>
    </source>
</evidence>
<dbReference type="Proteomes" id="UP001055125">
    <property type="component" value="Unassembled WGS sequence"/>
</dbReference>
<gene>
    <name evidence="8" type="primary">yehY</name>
    <name evidence="8" type="ORF">OCOJLMKI_2208</name>
</gene>
<comment type="caution">
    <text evidence="8">The sequence shown here is derived from an EMBL/GenBank/DDBJ whole genome shotgun (WGS) entry which is preliminary data.</text>
</comment>
<dbReference type="PANTHER" id="PTHR30177:SF30">
    <property type="entry name" value="GLYCINE BETAINE UPTAKE SYSTEM PERMEASE PROTEIN YEHY"/>
    <property type="match status" value="1"/>
</dbReference>
<keyword evidence="9" id="KW-1185">Reference proteome</keyword>
<keyword evidence="2 6" id="KW-0813">Transport</keyword>
<protein>
    <submittedName>
        <fullName evidence="8">Glycine betaine uptake system permease protein YehY</fullName>
    </submittedName>
</protein>
<accession>A0ABQ4RVZ2</accession>
<evidence type="ECO:0000256" key="5">
    <source>
        <dbReference type="ARBA" id="ARBA00023136"/>
    </source>
</evidence>
<feature type="transmembrane region" description="Helical" evidence="6">
    <location>
        <begin position="249"/>
        <end position="269"/>
    </location>
</feature>
<feature type="transmembrane region" description="Helical" evidence="6">
    <location>
        <begin position="7"/>
        <end position="29"/>
    </location>
</feature>
<evidence type="ECO:0000256" key="2">
    <source>
        <dbReference type="ARBA" id="ARBA00022448"/>
    </source>
</evidence>
<feature type="transmembrane region" description="Helical" evidence="6">
    <location>
        <begin position="140"/>
        <end position="165"/>
    </location>
</feature>
<feature type="transmembrane region" description="Helical" evidence="6">
    <location>
        <begin position="354"/>
        <end position="376"/>
    </location>
</feature>
<dbReference type="InterPro" id="IPR000515">
    <property type="entry name" value="MetI-like"/>
</dbReference>
<dbReference type="PANTHER" id="PTHR30177">
    <property type="entry name" value="GLYCINE BETAINE/L-PROLINE TRANSPORT SYSTEM PERMEASE PROTEIN PROW"/>
    <property type="match status" value="1"/>
</dbReference>
<dbReference type="EMBL" id="BPQP01000032">
    <property type="protein sequence ID" value="GJD95000.1"/>
    <property type="molecule type" value="Genomic_DNA"/>
</dbReference>
<evidence type="ECO:0000256" key="4">
    <source>
        <dbReference type="ARBA" id="ARBA00022989"/>
    </source>
</evidence>
<name>A0ABQ4RVZ2_9HYPH</name>
<comment type="subcellular location">
    <subcellularLocation>
        <location evidence="1 6">Cell membrane</location>
        <topology evidence="1 6">Multi-pass membrane protein</topology>
    </subcellularLocation>
</comment>
<evidence type="ECO:0000313" key="8">
    <source>
        <dbReference type="EMBL" id="GJD95000.1"/>
    </source>
</evidence>
<reference evidence="8" key="1">
    <citation type="journal article" date="2021" name="Front. Microbiol.">
        <title>Comprehensive Comparative Genomics and Phenotyping of Methylobacterium Species.</title>
        <authorList>
            <person name="Alessa O."/>
            <person name="Ogura Y."/>
            <person name="Fujitani Y."/>
            <person name="Takami H."/>
            <person name="Hayashi T."/>
            <person name="Sahin N."/>
            <person name="Tani A."/>
        </authorList>
    </citation>
    <scope>NUCLEOTIDE SEQUENCE</scope>
    <source>
        <strain evidence="8">DSM 19015</strain>
    </source>
</reference>
<dbReference type="InterPro" id="IPR035906">
    <property type="entry name" value="MetI-like_sf"/>
</dbReference>
<feature type="transmembrane region" description="Helical" evidence="6">
    <location>
        <begin position="308"/>
        <end position="334"/>
    </location>
</feature>
<evidence type="ECO:0000256" key="1">
    <source>
        <dbReference type="ARBA" id="ARBA00004651"/>
    </source>
</evidence>
<proteinExistence type="inferred from homology"/>
<feature type="transmembrane region" description="Helical" evidence="6">
    <location>
        <begin position="78"/>
        <end position="100"/>
    </location>
</feature>
<dbReference type="SUPFAM" id="SSF161098">
    <property type="entry name" value="MetI-like"/>
    <property type="match status" value="1"/>
</dbReference>
<keyword evidence="3 6" id="KW-0812">Transmembrane</keyword>